<evidence type="ECO:0000313" key="7">
    <source>
        <dbReference type="Proteomes" id="UP000051124"/>
    </source>
</evidence>
<evidence type="ECO:0000256" key="3">
    <source>
        <dbReference type="ARBA" id="ARBA00022989"/>
    </source>
</evidence>
<dbReference type="AlphaFoldDB" id="A0A0S7WG99"/>
<accession>A0A0S7WG99</accession>
<comment type="subcellular location">
    <subcellularLocation>
        <location evidence="1">Endomembrane system</location>
        <topology evidence="1">Multi-pass membrane protein</topology>
    </subcellularLocation>
</comment>
<dbReference type="Pfam" id="PF04191">
    <property type="entry name" value="PEMT"/>
    <property type="match status" value="1"/>
</dbReference>
<sequence>MDTAWYFRLFYIPVLNAIIAAVLAVIIKPKRMGNLEISRTMKVVGIMNLVILCVLLWFIPFSLNLALWIGICIVAFGHVLNGLAYSAMREHPEREKAVVDWGIYRISRHPHVVHSVITSLGVIVMGWRLSTMYIVLWVYFGFSLVYTRAAILMEERGTAEKLGQDYEDYIKRVPRYLLVK</sequence>
<evidence type="ECO:0008006" key="8">
    <source>
        <dbReference type="Google" id="ProtNLM"/>
    </source>
</evidence>
<evidence type="ECO:0000256" key="5">
    <source>
        <dbReference type="SAM" id="Phobius"/>
    </source>
</evidence>
<name>A0A0S7WG99_UNCT6</name>
<evidence type="ECO:0000256" key="4">
    <source>
        <dbReference type="ARBA" id="ARBA00023136"/>
    </source>
</evidence>
<evidence type="ECO:0000256" key="1">
    <source>
        <dbReference type="ARBA" id="ARBA00004127"/>
    </source>
</evidence>
<proteinExistence type="predicted"/>
<dbReference type="EMBL" id="LIZT01000071">
    <property type="protein sequence ID" value="KPJ49189.1"/>
    <property type="molecule type" value="Genomic_DNA"/>
</dbReference>
<evidence type="ECO:0000313" key="6">
    <source>
        <dbReference type="EMBL" id="KPJ49189.1"/>
    </source>
</evidence>
<keyword evidence="2 5" id="KW-0812">Transmembrane</keyword>
<organism evidence="6 7">
    <name type="scientific">candidate division TA06 bacterium DG_26</name>
    <dbReference type="NCBI Taxonomy" id="1703771"/>
    <lineage>
        <taxon>Bacteria</taxon>
        <taxon>Bacteria division TA06</taxon>
    </lineage>
</organism>
<dbReference type="Gene3D" id="1.20.120.1630">
    <property type="match status" value="1"/>
</dbReference>
<feature type="transmembrane region" description="Helical" evidence="5">
    <location>
        <begin position="109"/>
        <end position="127"/>
    </location>
</feature>
<comment type="caution">
    <text evidence="6">The sequence shown here is derived from an EMBL/GenBank/DDBJ whole genome shotgun (WGS) entry which is preliminary data.</text>
</comment>
<dbReference type="InterPro" id="IPR007318">
    <property type="entry name" value="Phopholipid_MeTrfase"/>
</dbReference>
<feature type="transmembrane region" description="Helical" evidence="5">
    <location>
        <begin position="6"/>
        <end position="27"/>
    </location>
</feature>
<feature type="transmembrane region" description="Helical" evidence="5">
    <location>
        <begin position="65"/>
        <end position="88"/>
    </location>
</feature>
<keyword evidence="4 5" id="KW-0472">Membrane</keyword>
<dbReference type="GO" id="GO:0012505">
    <property type="term" value="C:endomembrane system"/>
    <property type="evidence" value="ECO:0007669"/>
    <property type="project" value="UniProtKB-SubCell"/>
</dbReference>
<feature type="transmembrane region" description="Helical" evidence="5">
    <location>
        <begin position="39"/>
        <end position="59"/>
    </location>
</feature>
<gene>
    <name evidence="6" type="ORF">AMJ40_06110</name>
</gene>
<feature type="transmembrane region" description="Helical" evidence="5">
    <location>
        <begin position="133"/>
        <end position="151"/>
    </location>
</feature>
<reference evidence="6 7" key="1">
    <citation type="journal article" date="2015" name="Microbiome">
        <title>Genomic resolution of linkages in carbon, nitrogen, and sulfur cycling among widespread estuary sediment bacteria.</title>
        <authorList>
            <person name="Baker B.J."/>
            <person name="Lazar C.S."/>
            <person name="Teske A.P."/>
            <person name="Dick G.J."/>
        </authorList>
    </citation>
    <scope>NUCLEOTIDE SEQUENCE [LARGE SCALE GENOMIC DNA]</scope>
    <source>
        <strain evidence="6">DG_26</strain>
    </source>
</reference>
<dbReference type="Proteomes" id="UP000051124">
    <property type="component" value="Unassembled WGS sequence"/>
</dbReference>
<protein>
    <recommendedName>
        <fullName evidence="8">Steroid 5-alpha reductase C-terminal domain-containing protein</fullName>
    </recommendedName>
</protein>
<evidence type="ECO:0000256" key="2">
    <source>
        <dbReference type="ARBA" id="ARBA00022692"/>
    </source>
</evidence>
<keyword evidence="3 5" id="KW-1133">Transmembrane helix</keyword>